<proteinExistence type="predicted"/>
<evidence type="ECO:0000256" key="1">
    <source>
        <dbReference type="SAM" id="Phobius"/>
    </source>
</evidence>
<dbReference type="AlphaFoldDB" id="A0A917GG92"/>
<accession>A0A917GG92</accession>
<evidence type="ECO:0000313" key="2">
    <source>
        <dbReference type="EMBL" id="GGG44039.1"/>
    </source>
</evidence>
<keyword evidence="1" id="KW-1133">Transmembrane helix</keyword>
<keyword evidence="3" id="KW-1185">Reference proteome</keyword>
<sequence length="60" mass="6482">MGEVPNTIRGLLVVVAAGFLVLGVRDVVLRGWFGRPMIVGGVPMLMGVYRDLRDEGGGRR</sequence>
<gene>
    <name evidence="2" type="ORF">GCM10011374_03000</name>
</gene>
<protein>
    <submittedName>
        <fullName evidence="2">Uncharacterized protein</fullName>
    </submittedName>
</protein>
<feature type="transmembrane region" description="Helical" evidence="1">
    <location>
        <begin position="6"/>
        <end position="28"/>
    </location>
</feature>
<keyword evidence="1" id="KW-0812">Transmembrane</keyword>
<dbReference type="Proteomes" id="UP000638848">
    <property type="component" value="Unassembled WGS sequence"/>
</dbReference>
<dbReference type="EMBL" id="BMEQ01000001">
    <property type="protein sequence ID" value="GGG44039.1"/>
    <property type="molecule type" value="Genomic_DNA"/>
</dbReference>
<evidence type="ECO:0000313" key="3">
    <source>
        <dbReference type="Proteomes" id="UP000638848"/>
    </source>
</evidence>
<organism evidence="2 3">
    <name type="scientific">Kocuria dechangensis</name>
    <dbReference type="NCBI Taxonomy" id="1176249"/>
    <lineage>
        <taxon>Bacteria</taxon>
        <taxon>Bacillati</taxon>
        <taxon>Actinomycetota</taxon>
        <taxon>Actinomycetes</taxon>
        <taxon>Micrococcales</taxon>
        <taxon>Micrococcaceae</taxon>
        <taxon>Kocuria</taxon>
    </lineage>
</organism>
<reference evidence="2" key="2">
    <citation type="submission" date="2020-09" db="EMBL/GenBank/DDBJ databases">
        <authorList>
            <person name="Sun Q."/>
            <person name="Zhou Y."/>
        </authorList>
    </citation>
    <scope>NUCLEOTIDE SEQUENCE</scope>
    <source>
        <strain evidence="2">CGMCC 1.12187</strain>
    </source>
</reference>
<keyword evidence="1" id="KW-0472">Membrane</keyword>
<comment type="caution">
    <text evidence="2">The sequence shown here is derived from an EMBL/GenBank/DDBJ whole genome shotgun (WGS) entry which is preliminary data.</text>
</comment>
<reference evidence="2" key="1">
    <citation type="journal article" date="2014" name="Int. J. Syst. Evol. Microbiol.">
        <title>Complete genome sequence of Corynebacterium casei LMG S-19264T (=DSM 44701T), isolated from a smear-ripened cheese.</title>
        <authorList>
            <consortium name="US DOE Joint Genome Institute (JGI-PGF)"/>
            <person name="Walter F."/>
            <person name="Albersmeier A."/>
            <person name="Kalinowski J."/>
            <person name="Ruckert C."/>
        </authorList>
    </citation>
    <scope>NUCLEOTIDE SEQUENCE</scope>
    <source>
        <strain evidence="2">CGMCC 1.12187</strain>
    </source>
</reference>
<name>A0A917GG92_9MICC</name>